<sequence length="237" mass="25233">MSRLTRELRGFLASHRDALRVFRLAPLALALVIAPELAQHAAEIQLGMFADKTAFAAHQGDALRGQLGTAKLVGLTLAVVFTARFWANRATGRRAWSLADIVWKPLALGFLVQVLAAVPGMLPLDLDPAVTFAAGAVLTLLSLPGIVLMVAGLLGDRTLGLRAAYARGWGKALRIALYVAPGWTALQFLHEWDHHTALGQGAGLVWALMVWDSLVVGLMAALGGTGLHHGYRGPDEA</sequence>
<keyword evidence="1" id="KW-0472">Membrane</keyword>
<organism evidence="2 3">
    <name type="scientific">Novosphingobium organovorum</name>
    <dbReference type="NCBI Taxonomy" id="2930092"/>
    <lineage>
        <taxon>Bacteria</taxon>
        <taxon>Pseudomonadati</taxon>
        <taxon>Pseudomonadota</taxon>
        <taxon>Alphaproteobacteria</taxon>
        <taxon>Sphingomonadales</taxon>
        <taxon>Sphingomonadaceae</taxon>
        <taxon>Novosphingobium</taxon>
    </lineage>
</organism>
<reference evidence="2" key="1">
    <citation type="submission" date="2022-03" db="EMBL/GenBank/DDBJ databases">
        <title>Identification of a novel bacterium isolated from mangrove sediments.</title>
        <authorList>
            <person name="Pan X."/>
        </authorList>
    </citation>
    <scope>NUCLEOTIDE SEQUENCE</scope>
    <source>
        <strain evidence="2">B1949</strain>
    </source>
</reference>
<evidence type="ECO:0000256" key="1">
    <source>
        <dbReference type="SAM" id="Phobius"/>
    </source>
</evidence>
<evidence type="ECO:0000313" key="2">
    <source>
        <dbReference type="EMBL" id="MCJ2181549.1"/>
    </source>
</evidence>
<comment type="caution">
    <text evidence="2">The sequence shown here is derived from an EMBL/GenBank/DDBJ whole genome shotgun (WGS) entry which is preliminary data.</text>
</comment>
<keyword evidence="3" id="KW-1185">Reference proteome</keyword>
<accession>A0ABT0B931</accession>
<proteinExistence type="predicted"/>
<name>A0ABT0B931_9SPHN</name>
<dbReference type="EMBL" id="JALHLF010000004">
    <property type="protein sequence ID" value="MCJ2181549.1"/>
    <property type="molecule type" value="Genomic_DNA"/>
</dbReference>
<dbReference type="RefSeq" id="WP_244016668.1">
    <property type="nucleotide sequence ID" value="NZ_JALHLF010000004.1"/>
</dbReference>
<keyword evidence="1" id="KW-1133">Transmembrane helix</keyword>
<keyword evidence="1" id="KW-0812">Transmembrane</keyword>
<feature type="transmembrane region" description="Helical" evidence="1">
    <location>
        <begin position="204"/>
        <end position="222"/>
    </location>
</feature>
<feature type="transmembrane region" description="Helical" evidence="1">
    <location>
        <begin position="65"/>
        <end position="86"/>
    </location>
</feature>
<dbReference type="Proteomes" id="UP001162881">
    <property type="component" value="Unassembled WGS sequence"/>
</dbReference>
<feature type="transmembrane region" description="Helical" evidence="1">
    <location>
        <begin position="130"/>
        <end position="154"/>
    </location>
</feature>
<gene>
    <name evidence="2" type="ORF">MTR62_02320</name>
</gene>
<evidence type="ECO:0000313" key="3">
    <source>
        <dbReference type="Proteomes" id="UP001162881"/>
    </source>
</evidence>
<feature type="transmembrane region" description="Helical" evidence="1">
    <location>
        <begin position="106"/>
        <end position="124"/>
    </location>
</feature>
<feature type="transmembrane region" description="Helical" evidence="1">
    <location>
        <begin position="175"/>
        <end position="192"/>
    </location>
</feature>
<protein>
    <submittedName>
        <fullName evidence="2">Uncharacterized protein</fullName>
    </submittedName>
</protein>